<organism evidence="1 2">
    <name type="scientific">Meganyctiphanes norvegica</name>
    <name type="common">Northern krill</name>
    <name type="synonym">Thysanopoda norvegica</name>
    <dbReference type="NCBI Taxonomy" id="48144"/>
    <lineage>
        <taxon>Eukaryota</taxon>
        <taxon>Metazoa</taxon>
        <taxon>Ecdysozoa</taxon>
        <taxon>Arthropoda</taxon>
        <taxon>Crustacea</taxon>
        <taxon>Multicrustacea</taxon>
        <taxon>Malacostraca</taxon>
        <taxon>Eumalacostraca</taxon>
        <taxon>Eucarida</taxon>
        <taxon>Euphausiacea</taxon>
        <taxon>Euphausiidae</taxon>
        <taxon>Meganyctiphanes</taxon>
    </lineage>
</organism>
<feature type="non-terminal residue" evidence="1">
    <location>
        <position position="133"/>
    </location>
</feature>
<keyword evidence="2" id="KW-1185">Reference proteome</keyword>
<name>A0AAV2SWD6_MEGNR</name>
<evidence type="ECO:0000313" key="2">
    <source>
        <dbReference type="Proteomes" id="UP001497623"/>
    </source>
</evidence>
<reference evidence="1 2" key="1">
    <citation type="submission" date="2024-05" db="EMBL/GenBank/DDBJ databases">
        <authorList>
            <person name="Wallberg A."/>
        </authorList>
    </citation>
    <scope>NUCLEOTIDE SEQUENCE [LARGE SCALE GENOMIC DNA]</scope>
</reference>
<proteinExistence type="predicted"/>
<comment type="caution">
    <text evidence="1">The sequence shown here is derived from an EMBL/GenBank/DDBJ whole genome shotgun (WGS) entry which is preliminary data.</text>
</comment>
<accession>A0AAV2SWD6</accession>
<dbReference type="EMBL" id="CAXKWB010142051">
    <property type="protein sequence ID" value="CAL4245938.1"/>
    <property type="molecule type" value="Genomic_DNA"/>
</dbReference>
<protein>
    <submittedName>
        <fullName evidence="1">Uncharacterized protein</fullName>
    </submittedName>
</protein>
<sequence>MRRDQMSSYRTLIGASLMIMFLMSMFLSGSSRSSTRSQPTFQARMMGPLDEDEQDLLDEVREMYLVKPSTLQYNLMETDYSDEGIEYRKYKSGSWEWYNKIIKKLFSGRPPGFYVEAGALDGEWISNTFFLHR</sequence>
<evidence type="ECO:0000313" key="1">
    <source>
        <dbReference type="EMBL" id="CAL4245938.1"/>
    </source>
</evidence>
<dbReference type="AlphaFoldDB" id="A0AAV2SWD6"/>
<dbReference type="Proteomes" id="UP001497623">
    <property type="component" value="Unassembled WGS sequence"/>
</dbReference>
<gene>
    <name evidence="1" type="ORF">MNOR_LOCUS41141</name>
</gene>